<sequence length="342" mass="38016">MLKIGLVGAGDWGKNLIRIFHQLRDARLACCCDLDLKRRETVTGSYPGVKVTARFEDILEDASVGAVVICSSAVTHYPLTMAALKAGKHVYVEKPLALGSAQAEEMKALAERMGLKLMVGHLLLYHPAVKILKELVESGDLGQVFYIYSQRVNLGKIRHDENALWSFAPHDISVILHLLGQEPVSVSARGESYLQQGIEDVVFVNMKFADHKMAQLQVSWLDPHKVRKITIVGSKKMVVFDDVESTEKLKIFDKGVSGVSYESYGDSITLRFGDISIPYITMTEPLRVECQHFVDCVLKDRRPLTDGEDGVRVVRVLEAAQHSMENDGKPISLEMSPPVGER</sequence>
<dbReference type="EMBL" id="QZKU01000057">
    <property type="protein sequence ID" value="RJP22480.1"/>
    <property type="molecule type" value="Genomic_DNA"/>
</dbReference>
<dbReference type="SUPFAM" id="SSF51735">
    <property type="entry name" value="NAD(P)-binding Rossmann-fold domains"/>
    <property type="match status" value="1"/>
</dbReference>
<feature type="domain" description="Gfo/Idh/MocA-like oxidoreductase N-terminal" evidence="1">
    <location>
        <begin position="2"/>
        <end position="121"/>
    </location>
</feature>
<dbReference type="Gene3D" id="3.30.360.10">
    <property type="entry name" value="Dihydrodipicolinate Reductase, domain 2"/>
    <property type="match status" value="1"/>
</dbReference>
<dbReference type="Pfam" id="PF01408">
    <property type="entry name" value="GFO_IDH_MocA"/>
    <property type="match status" value="1"/>
</dbReference>
<reference evidence="3 4" key="1">
    <citation type="journal article" date="2017" name="ISME J.">
        <title>Energy and carbon metabolisms in a deep terrestrial subsurface fluid microbial community.</title>
        <authorList>
            <person name="Momper L."/>
            <person name="Jungbluth S.P."/>
            <person name="Lee M.D."/>
            <person name="Amend J.P."/>
        </authorList>
    </citation>
    <scope>NUCLEOTIDE SEQUENCE [LARGE SCALE GENOMIC DNA]</scope>
    <source>
        <strain evidence="3">SURF_5</strain>
    </source>
</reference>
<evidence type="ECO:0000313" key="4">
    <source>
        <dbReference type="Proteomes" id="UP000265882"/>
    </source>
</evidence>
<name>A0A3A4NZE7_ABYX5</name>
<gene>
    <name evidence="3" type="ORF">C4520_08235</name>
</gene>
<evidence type="ECO:0000259" key="1">
    <source>
        <dbReference type="Pfam" id="PF01408"/>
    </source>
</evidence>
<organism evidence="3 4">
    <name type="scientific">Abyssobacteria bacterium (strain SURF_5)</name>
    <dbReference type="NCBI Taxonomy" id="2093360"/>
    <lineage>
        <taxon>Bacteria</taxon>
        <taxon>Pseudomonadati</taxon>
        <taxon>Candidatus Hydrogenedentota</taxon>
        <taxon>Candidatus Abyssobacteria</taxon>
    </lineage>
</organism>
<dbReference type="SUPFAM" id="SSF55347">
    <property type="entry name" value="Glyceraldehyde-3-phosphate dehydrogenase-like, C-terminal domain"/>
    <property type="match status" value="1"/>
</dbReference>
<comment type="caution">
    <text evidence="3">The sequence shown here is derived from an EMBL/GenBank/DDBJ whole genome shotgun (WGS) entry which is preliminary data.</text>
</comment>
<dbReference type="PANTHER" id="PTHR43377">
    <property type="entry name" value="BILIVERDIN REDUCTASE A"/>
    <property type="match status" value="1"/>
</dbReference>
<dbReference type="PANTHER" id="PTHR43377:SF6">
    <property type="entry name" value="GFO_IDH_MOCA-LIKE OXIDOREDUCTASE N-TERMINAL DOMAIN-CONTAINING PROTEIN"/>
    <property type="match status" value="1"/>
</dbReference>
<feature type="domain" description="GFO/IDH/MocA-like oxidoreductase" evidence="2">
    <location>
        <begin position="132"/>
        <end position="238"/>
    </location>
</feature>
<protein>
    <submittedName>
        <fullName evidence="3">Gfo/Idh/MocA family oxidoreductase</fullName>
    </submittedName>
</protein>
<accession>A0A3A4NZE7</accession>
<evidence type="ECO:0000313" key="3">
    <source>
        <dbReference type="EMBL" id="RJP22480.1"/>
    </source>
</evidence>
<dbReference type="InterPro" id="IPR000683">
    <property type="entry name" value="Gfo/Idh/MocA-like_OxRdtase_N"/>
</dbReference>
<evidence type="ECO:0000259" key="2">
    <source>
        <dbReference type="Pfam" id="PF22725"/>
    </source>
</evidence>
<dbReference type="InterPro" id="IPR055170">
    <property type="entry name" value="GFO_IDH_MocA-like_dom"/>
</dbReference>
<dbReference type="InterPro" id="IPR036291">
    <property type="entry name" value="NAD(P)-bd_dom_sf"/>
</dbReference>
<dbReference type="Proteomes" id="UP000265882">
    <property type="component" value="Unassembled WGS sequence"/>
</dbReference>
<dbReference type="GO" id="GO:0000166">
    <property type="term" value="F:nucleotide binding"/>
    <property type="evidence" value="ECO:0007669"/>
    <property type="project" value="InterPro"/>
</dbReference>
<dbReference type="Gene3D" id="3.40.50.720">
    <property type="entry name" value="NAD(P)-binding Rossmann-like Domain"/>
    <property type="match status" value="1"/>
</dbReference>
<dbReference type="Pfam" id="PF22725">
    <property type="entry name" value="GFO_IDH_MocA_C3"/>
    <property type="match status" value="1"/>
</dbReference>
<dbReference type="InterPro" id="IPR051450">
    <property type="entry name" value="Gfo/Idh/MocA_Oxidoreductases"/>
</dbReference>
<dbReference type="AlphaFoldDB" id="A0A3A4NZE7"/>
<proteinExistence type="predicted"/>